<keyword evidence="4" id="KW-1003">Cell membrane</keyword>
<evidence type="ECO:0000256" key="4">
    <source>
        <dbReference type="ARBA" id="ARBA00022475"/>
    </source>
</evidence>
<evidence type="ECO:0000256" key="7">
    <source>
        <dbReference type="ARBA" id="ARBA00023136"/>
    </source>
</evidence>
<feature type="region of interest" description="Disordered" evidence="8">
    <location>
        <begin position="505"/>
        <end position="528"/>
    </location>
</feature>
<evidence type="ECO:0000256" key="6">
    <source>
        <dbReference type="ARBA" id="ARBA00022989"/>
    </source>
</evidence>
<name>A0A317SYX8_9PEZI</name>
<dbReference type="GO" id="GO:0015095">
    <property type="term" value="F:magnesium ion transmembrane transporter activity"/>
    <property type="evidence" value="ECO:0007669"/>
    <property type="project" value="TreeGrafter"/>
</dbReference>
<dbReference type="OrthoDB" id="3231000at2759"/>
<proteinExistence type="inferred from homology"/>
<comment type="subcellular location">
    <subcellularLocation>
        <location evidence="1">Cell membrane</location>
        <topology evidence="1">Multi-pass membrane protein</topology>
    </subcellularLocation>
</comment>
<keyword evidence="6 9" id="KW-1133">Transmembrane helix</keyword>
<sequence length="528" mass="61742">MLPGGDRKMEQLFLGLIRRMDRTNWKNLSTRKRWGIGSPTNDRDSFLQFSNPDYPCEVIVEAWLSPRLNQYPHFRGWNGVALWRWLANSTPRGDRFTLISLAGLTQDILKALLIHYDIKIQCLYDMLFVDGFSANLHPPSANVFSLCFDFLRQVPLGTERNHHIQTFPELENYRRHHILSWKWDPFILEPKESDRGFDICRASIWIRRDHMTGKKTAIFYTQPKRSKHIPRKGQTQWRMSQFCDDINSRARLRAPEDIDLEDGKDIFHFLHRYFKDTFKWTRVLELNQRKVRALEEEAFTSPMIETTRDIYRQKSDLDTHLSILNLQKTMITALCSREVHDDMFWPKDARLLFGDIEDTLGEKIIDFERMRKQCDDIQNLIFNTISIEESRAAVDQGRSIGRLTWMTFVFLPLSFVASILGMNVVQLENSSLWLYFAVSTPLLVFIIIVLVLLKAGILYSQSGEADLNFFRWILAGRPQKQRLARLDLEKGGLTEKLKDRLGSGRALKDKLPIEKGKGEGKDRGKKQE</sequence>
<gene>
    <name evidence="10" type="ORF">C7212DRAFT_356095</name>
</gene>
<dbReference type="GO" id="GO:0050897">
    <property type="term" value="F:cobalt ion binding"/>
    <property type="evidence" value="ECO:0007669"/>
    <property type="project" value="TreeGrafter"/>
</dbReference>
<evidence type="ECO:0000256" key="5">
    <source>
        <dbReference type="ARBA" id="ARBA00022692"/>
    </source>
</evidence>
<keyword evidence="3" id="KW-0813">Transport</keyword>
<dbReference type="STRING" id="42249.A0A317SYX8"/>
<dbReference type="Gene3D" id="1.20.58.340">
    <property type="entry name" value="Magnesium transport protein CorA, transmembrane region"/>
    <property type="match status" value="2"/>
</dbReference>
<dbReference type="SUPFAM" id="SSF143865">
    <property type="entry name" value="CorA soluble domain-like"/>
    <property type="match status" value="1"/>
</dbReference>
<evidence type="ECO:0000256" key="1">
    <source>
        <dbReference type="ARBA" id="ARBA00004651"/>
    </source>
</evidence>
<dbReference type="InterPro" id="IPR045861">
    <property type="entry name" value="CorA_cytoplasmic_dom"/>
</dbReference>
<dbReference type="InterPro" id="IPR045863">
    <property type="entry name" value="CorA_TM1_TM2"/>
</dbReference>
<keyword evidence="11" id="KW-1185">Reference proteome</keyword>
<evidence type="ECO:0000256" key="9">
    <source>
        <dbReference type="SAM" id="Phobius"/>
    </source>
</evidence>
<organism evidence="10 11">
    <name type="scientific">Tuber magnatum</name>
    <name type="common">white Piedmont truffle</name>
    <dbReference type="NCBI Taxonomy" id="42249"/>
    <lineage>
        <taxon>Eukaryota</taxon>
        <taxon>Fungi</taxon>
        <taxon>Dikarya</taxon>
        <taxon>Ascomycota</taxon>
        <taxon>Pezizomycotina</taxon>
        <taxon>Pezizomycetes</taxon>
        <taxon>Pezizales</taxon>
        <taxon>Tuberaceae</taxon>
        <taxon>Tuber</taxon>
    </lineage>
</organism>
<accession>A0A317SYX8</accession>
<evidence type="ECO:0008006" key="12">
    <source>
        <dbReference type="Google" id="ProtNLM"/>
    </source>
</evidence>
<evidence type="ECO:0000313" key="10">
    <source>
        <dbReference type="EMBL" id="PWW78657.1"/>
    </source>
</evidence>
<evidence type="ECO:0000256" key="2">
    <source>
        <dbReference type="ARBA" id="ARBA00009765"/>
    </source>
</evidence>
<comment type="similarity">
    <text evidence="2">Belongs to the CorA metal ion transporter (MIT) (TC 1.A.35) family.</text>
</comment>
<dbReference type="GO" id="GO:0015087">
    <property type="term" value="F:cobalt ion transmembrane transporter activity"/>
    <property type="evidence" value="ECO:0007669"/>
    <property type="project" value="TreeGrafter"/>
</dbReference>
<dbReference type="SUPFAM" id="SSF144083">
    <property type="entry name" value="Magnesium transport protein CorA, transmembrane region"/>
    <property type="match status" value="1"/>
</dbReference>
<dbReference type="InterPro" id="IPR002523">
    <property type="entry name" value="MgTranspt_CorA/ZnTranspt_ZntB"/>
</dbReference>
<dbReference type="EMBL" id="PYWC01000013">
    <property type="protein sequence ID" value="PWW78657.1"/>
    <property type="molecule type" value="Genomic_DNA"/>
</dbReference>
<feature type="transmembrane region" description="Helical" evidence="9">
    <location>
        <begin position="432"/>
        <end position="453"/>
    </location>
</feature>
<dbReference type="Pfam" id="PF01544">
    <property type="entry name" value="CorA"/>
    <property type="match status" value="1"/>
</dbReference>
<dbReference type="PANTHER" id="PTHR46494:SF1">
    <property type="entry name" value="CORA FAMILY METAL ION TRANSPORTER (EUROFUNG)"/>
    <property type="match status" value="1"/>
</dbReference>
<keyword evidence="5 9" id="KW-0812">Transmembrane</keyword>
<dbReference type="Proteomes" id="UP000246991">
    <property type="component" value="Unassembled WGS sequence"/>
</dbReference>
<dbReference type="GO" id="GO:0000287">
    <property type="term" value="F:magnesium ion binding"/>
    <property type="evidence" value="ECO:0007669"/>
    <property type="project" value="TreeGrafter"/>
</dbReference>
<keyword evidence="7 9" id="KW-0472">Membrane</keyword>
<feature type="transmembrane region" description="Helical" evidence="9">
    <location>
        <begin position="405"/>
        <end position="426"/>
    </location>
</feature>
<reference evidence="10 11" key="1">
    <citation type="submission" date="2018-03" db="EMBL/GenBank/DDBJ databases">
        <title>Genomes of Pezizomycetes fungi and the evolution of truffles.</title>
        <authorList>
            <person name="Murat C."/>
            <person name="Payen T."/>
            <person name="Noel B."/>
            <person name="Kuo A."/>
            <person name="Martin F.M."/>
        </authorList>
    </citation>
    <scope>NUCLEOTIDE SEQUENCE [LARGE SCALE GENOMIC DNA]</scope>
    <source>
        <strain evidence="10">091103-1</strain>
    </source>
</reference>
<dbReference type="AlphaFoldDB" id="A0A317SYX8"/>
<dbReference type="PANTHER" id="PTHR46494">
    <property type="entry name" value="CORA FAMILY METAL ION TRANSPORTER (EUROFUNG)"/>
    <property type="match status" value="1"/>
</dbReference>
<evidence type="ECO:0000256" key="8">
    <source>
        <dbReference type="SAM" id="MobiDB-lite"/>
    </source>
</evidence>
<evidence type="ECO:0000313" key="11">
    <source>
        <dbReference type="Proteomes" id="UP000246991"/>
    </source>
</evidence>
<evidence type="ECO:0000256" key="3">
    <source>
        <dbReference type="ARBA" id="ARBA00022448"/>
    </source>
</evidence>
<protein>
    <recommendedName>
        <fullName evidence="12">Cora-domain-containing protein</fullName>
    </recommendedName>
</protein>
<comment type="caution">
    <text evidence="10">The sequence shown here is derived from an EMBL/GenBank/DDBJ whole genome shotgun (WGS) entry which is preliminary data.</text>
</comment>
<dbReference type="GO" id="GO:0005886">
    <property type="term" value="C:plasma membrane"/>
    <property type="evidence" value="ECO:0007669"/>
    <property type="project" value="UniProtKB-SubCell"/>
</dbReference>